<comment type="caution">
    <text evidence="4">The sequence shown here is derived from an EMBL/GenBank/DDBJ whole genome shotgun (WGS) entry which is preliminary data.</text>
</comment>
<dbReference type="Pfam" id="PF05066">
    <property type="entry name" value="HARE-HTH"/>
    <property type="match status" value="1"/>
</dbReference>
<feature type="region of interest" description="Disordered" evidence="2">
    <location>
        <begin position="341"/>
        <end position="380"/>
    </location>
</feature>
<feature type="region of interest" description="Disordered" evidence="2">
    <location>
        <begin position="503"/>
        <end position="576"/>
    </location>
</feature>
<keyword evidence="1" id="KW-0804">Transcription</keyword>
<keyword evidence="4" id="KW-0540">Nuclease</keyword>
<feature type="region of interest" description="Disordered" evidence="2">
    <location>
        <begin position="127"/>
        <end position="326"/>
    </location>
</feature>
<protein>
    <submittedName>
        <fullName evidence="4">HB1, ASXL, restriction endonuclease HTH domain-containing protein</fullName>
    </submittedName>
</protein>
<proteinExistence type="predicted"/>
<dbReference type="EMBL" id="MU069786">
    <property type="protein sequence ID" value="KAF5833881.1"/>
    <property type="molecule type" value="Genomic_DNA"/>
</dbReference>
<evidence type="ECO:0000313" key="4">
    <source>
        <dbReference type="EMBL" id="KAF5833881.1"/>
    </source>
</evidence>
<organism evidence="4 5">
    <name type="scientific">Dunaliella salina</name>
    <name type="common">Green alga</name>
    <name type="synonym">Protococcus salinus</name>
    <dbReference type="NCBI Taxonomy" id="3046"/>
    <lineage>
        <taxon>Eukaryota</taxon>
        <taxon>Viridiplantae</taxon>
        <taxon>Chlorophyta</taxon>
        <taxon>core chlorophytes</taxon>
        <taxon>Chlorophyceae</taxon>
        <taxon>CS clade</taxon>
        <taxon>Chlamydomonadales</taxon>
        <taxon>Dunaliellaceae</taxon>
        <taxon>Dunaliella</taxon>
    </lineage>
</organism>
<evidence type="ECO:0000313" key="5">
    <source>
        <dbReference type="Proteomes" id="UP000815325"/>
    </source>
</evidence>
<dbReference type="GO" id="GO:0004519">
    <property type="term" value="F:endonuclease activity"/>
    <property type="evidence" value="ECO:0007669"/>
    <property type="project" value="UniProtKB-KW"/>
</dbReference>
<keyword evidence="5" id="KW-1185">Reference proteome</keyword>
<feature type="compositionally biased region" description="Polar residues" evidence="2">
    <location>
        <begin position="307"/>
        <end position="323"/>
    </location>
</feature>
<dbReference type="Proteomes" id="UP000815325">
    <property type="component" value="Unassembled WGS sequence"/>
</dbReference>
<feature type="compositionally biased region" description="Basic residues" evidence="2">
    <location>
        <begin position="127"/>
        <end position="140"/>
    </location>
</feature>
<evidence type="ECO:0000256" key="1">
    <source>
        <dbReference type="ARBA" id="ARBA00023163"/>
    </source>
</evidence>
<evidence type="ECO:0000259" key="3">
    <source>
        <dbReference type="PROSITE" id="PS51913"/>
    </source>
</evidence>
<gene>
    <name evidence="4" type="ORF">DUNSADRAFT_9676</name>
</gene>
<keyword evidence="4" id="KW-0255">Endonuclease</keyword>
<dbReference type="InterPro" id="IPR007759">
    <property type="entry name" value="Asxl_HARE-HTH"/>
</dbReference>
<reference evidence="4" key="1">
    <citation type="submission" date="2017-08" db="EMBL/GenBank/DDBJ databases">
        <authorList>
            <person name="Polle J.E."/>
            <person name="Barry K."/>
            <person name="Cushman J."/>
            <person name="Schmutz J."/>
            <person name="Tran D."/>
            <person name="Hathwaick L.T."/>
            <person name="Yim W.C."/>
            <person name="Jenkins J."/>
            <person name="Mckie-Krisberg Z.M."/>
            <person name="Prochnik S."/>
            <person name="Lindquist E."/>
            <person name="Dockter R.B."/>
            <person name="Adam C."/>
            <person name="Molina H."/>
            <person name="Bunkerborg J."/>
            <person name="Jin E."/>
            <person name="Buchheim M."/>
            <person name="Magnuson J."/>
        </authorList>
    </citation>
    <scope>NUCLEOTIDE SEQUENCE</scope>
    <source>
        <strain evidence="4">CCAP 19/18</strain>
    </source>
</reference>
<feature type="compositionally biased region" description="Low complexity" evidence="2">
    <location>
        <begin position="141"/>
        <end position="150"/>
    </location>
</feature>
<keyword evidence="4" id="KW-0378">Hydrolase</keyword>
<feature type="compositionally biased region" description="Low complexity" evidence="2">
    <location>
        <begin position="224"/>
        <end position="245"/>
    </location>
</feature>
<accession>A0ABQ7GH01</accession>
<sequence>MKNRRSAEGVQEQEANKTCLGGGMQPISGGGGIFKSAAVRVLQLERKLMTTGDITKVALERGLILSQGKTPEATMASALYTDVKRKADRSAFTRPQEGLFGLRTWIEEGFFPDGWSGSASGVAPFKKRNAAPKAQTRRPAGRAAKGRAQASFQASEERDEEASGVADDHEYEDAEGGGGDPAATSEEAEDVSFKSPAPTTRARGAGLPSRAACSREASGGRNLPSSSGQQQQEQQQGQQPAQPVQDPHEEGMGDESGGGRGELESPLHMLGDAALNTFGRPGGGPARLNVNGKRPRKRPAGLGIQVPESSANGRFQDGTSTPKSPFEDSLAALHEIATSPLPYAASNGAQSDPLDRRCRPRLGAESGRVQDLPSAPAWRQGGVSTMKGLISIMPLQWHPDEQLQGAGQAGDDTAEAACMQIVAERLEARLGRKNPQVGKAWIVVARMHHCLGEQRGDATMMQRALQAVKHAQEVCSEAARALGTTSQCDAHFATLREALSQSKAVGNGRRGGEKAGEGQQVGGGAGGEMHTEKRGSGPGASKEARGGESQGGLGETGSSLMMPPPPPPALQHVPAK</sequence>
<dbReference type="PROSITE" id="PS51913">
    <property type="entry name" value="HTH_HARE"/>
    <property type="match status" value="1"/>
</dbReference>
<evidence type="ECO:0000256" key="2">
    <source>
        <dbReference type="SAM" id="MobiDB-lite"/>
    </source>
</evidence>
<feature type="domain" description="HTH HARE-type" evidence="3">
    <location>
        <begin position="32"/>
        <end position="105"/>
    </location>
</feature>
<name>A0ABQ7GH01_DUNSA</name>